<reference evidence="7 8" key="1">
    <citation type="submission" date="2024-03" db="EMBL/GenBank/DDBJ databases">
        <title>Novel species of the genus Variovorax.</title>
        <authorList>
            <person name="Liu Q."/>
            <person name="Xin Y.-H."/>
        </authorList>
    </citation>
    <scope>NUCLEOTIDE SEQUENCE [LARGE SCALE GENOMIC DNA]</scope>
    <source>
        <strain evidence="7 8">KACC 18900</strain>
    </source>
</reference>
<evidence type="ECO:0000259" key="6">
    <source>
        <dbReference type="PROSITE" id="PS51900"/>
    </source>
</evidence>
<feature type="domain" description="Core-binding (CB)" evidence="6">
    <location>
        <begin position="116"/>
        <end position="201"/>
    </location>
</feature>
<evidence type="ECO:0000256" key="4">
    <source>
        <dbReference type="PROSITE-ProRule" id="PRU01248"/>
    </source>
</evidence>
<dbReference type="InterPro" id="IPR018247">
    <property type="entry name" value="EF_Hand_1_Ca_BS"/>
</dbReference>
<dbReference type="PROSITE" id="PS51898">
    <property type="entry name" value="TYR_RECOMBINASE"/>
    <property type="match status" value="1"/>
</dbReference>
<protein>
    <submittedName>
        <fullName evidence="7">Tyrosine-type recombinase/integrase</fullName>
    </submittedName>
</protein>
<organism evidence="7 8">
    <name type="scientific">Variovorax rhizosphaerae</name>
    <dbReference type="NCBI Taxonomy" id="1836200"/>
    <lineage>
        <taxon>Bacteria</taxon>
        <taxon>Pseudomonadati</taxon>
        <taxon>Pseudomonadota</taxon>
        <taxon>Betaproteobacteria</taxon>
        <taxon>Burkholderiales</taxon>
        <taxon>Comamonadaceae</taxon>
        <taxon>Variovorax</taxon>
    </lineage>
</organism>
<dbReference type="PROSITE" id="PS51900">
    <property type="entry name" value="CB"/>
    <property type="match status" value="1"/>
</dbReference>
<dbReference type="InterPro" id="IPR002104">
    <property type="entry name" value="Integrase_catalytic"/>
</dbReference>
<gene>
    <name evidence="7" type="ORF">WKW82_36435</name>
</gene>
<keyword evidence="1" id="KW-0229">DNA integration</keyword>
<dbReference type="InterPro" id="IPR011010">
    <property type="entry name" value="DNA_brk_join_enz"/>
</dbReference>
<evidence type="ECO:0000313" key="8">
    <source>
        <dbReference type="Proteomes" id="UP001385892"/>
    </source>
</evidence>
<dbReference type="InterPro" id="IPR013762">
    <property type="entry name" value="Integrase-like_cat_sf"/>
</dbReference>
<dbReference type="Gene3D" id="1.10.443.10">
    <property type="entry name" value="Intergrase catalytic core"/>
    <property type="match status" value="1"/>
</dbReference>
<dbReference type="InterPro" id="IPR050090">
    <property type="entry name" value="Tyrosine_recombinase_XerCD"/>
</dbReference>
<dbReference type="RefSeq" id="WP_340348062.1">
    <property type="nucleotide sequence ID" value="NZ_JBBKZT010000032.1"/>
</dbReference>
<keyword evidence="3" id="KW-0233">DNA recombination</keyword>
<evidence type="ECO:0000313" key="7">
    <source>
        <dbReference type="EMBL" id="MEJ8852166.1"/>
    </source>
</evidence>
<dbReference type="PANTHER" id="PTHR30349:SF90">
    <property type="entry name" value="TYROSINE RECOMBINASE XERD"/>
    <property type="match status" value="1"/>
</dbReference>
<dbReference type="InterPro" id="IPR004107">
    <property type="entry name" value="Integrase_SAM-like_N"/>
</dbReference>
<dbReference type="Proteomes" id="UP001385892">
    <property type="component" value="Unassembled WGS sequence"/>
</dbReference>
<keyword evidence="8" id="KW-1185">Reference proteome</keyword>
<evidence type="ECO:0000259" key="5">
    <source>
        <dbReference type="PROSITE" id="PS51898"/>
    </source>
</evidence>
<dbReference type="EMBL" id="JBBKZT010000032">
    <property type="protein sequence ID" value="MEJ8852166.1"/>
    <property type="molecule type" value="Genomic_DNA"/>
</dbReference>
<feature type="domain" description="Tyr recombinase" evidence="5">
    <location>
        <begin position="224"/>
        <end position="407"/>
    </location>
</feature>
<dbReference type="InterPro" id="IPR044068">
    <property type="entry name" value="CB"/>
</dbReference>
<evidence type="ECO:0000256" key="2">
    <source>
        <dbReference type="ARBA" id="ARBA00023125"/>
    </source>
</evidence>
<sequence length="414" mass="46201">MFETLFRYSRVLARHLVAPAAEQRDCFVAHFATSGATRESVGNLASDLLVVAQHLDVSGTRSVTPEEVASVADRWVRHHRRRGRSISPARHQRFVQVATDWLRFMGRLQLPPSKPGADAELVDEFSLHMQRERGLSPKTVNNRCWHVRAFLTWLDALHSDAGMATLEHVDAFLSMRGAQGWCRASIATAATALRSFYTHMAATGRCAESFAAGIEGPRLFRHEALPSGPRWDDVQRLIASTATDRPRDIRDRAVLMLLGIYGLRSSEVVGLSLDDIDWERDILHVARPKQRCRHDYPLATEVGSAILRYVREVRPRCASRNLFLTLRAPVGPLAPHSLRYAVAPRIQALEIRCPRQGPHALRHACAAHLVAEGLSLKQIGDHLGHRSSSATRTYAKVDLVGLRQVAEFSLEGLL</sequence>
<dbReference type="Pfam" id="PF02899">
    <property type="entry name" value="Phage_int_SAM_1"/>
    <property type="match status" value="1"/>
</dbReference>
<dbReference type="PROSITE" id="PS00018">
    <property type="entry name" value="EF_HAND_1"/>
    <property type="match status" value="1"/>
</dbReference>
<dbReference type="Gene3D" id="1.10.150.130">
    <property type="match status" value="1"/>
</dbReference>
<evidence type="ECO:0000256" key="3">
    <source>
        <dbReference type="ARBA" id="ARBA00023172"/>
    </source>
</evidence>
<dbReference type="Pfam" id="PF00589">
    <property type="entry name" value="Phage_integrase"/>
    <property type="match status" value="1"/>
</dbReference>
<dbReference type="PANTHER" id="PTHR30349">
    <property type="entry name" value="PHAGE INTEGRASE-RELATED"/>
    <property type="match status" value="1"/>
</dbReference>
<dbReference type="InterPro" id="IPR010998">
    <property type="entry name" value="Integrase_recombinase_N"/>
</dbReference>
<proteinExistence type="predicted"/>
<name>A0ABU8WXE0_9BURK</name>
<comment type="caution">
    <text evidence="7">The sequence shown here is derived from an EMBL/GenBank/DDBJ whole genome shotgun (WGS) entry which is preliminary data.</text>
</comment>
<evidence type="ECO:0000256" key="1">
    <source>
        <dbReference type="ARBA" id="ARBA00022908"/>
    </source>
</evidence>
<dbReference type="SUPFAM" id="SSF56349">
    <property type="entry name" value="DNA breaking-rejoining enzymes"/>
    <property type="match status" value="1"/>
</dbReference>
<keyword evidence="2 4" id="KW-0238">DNA-binding</keyword>
<accession>A0ABU8WXE0</accession>